<sequence>MTGPLSHLLLARDLDQKSGRLQRYGSPAIKQERPPALLGSFGVSGLKRSEMPTEDNENHPMDASNSIHK</sequence>
<gene>
    <name evidence="2" type="ORF">PCAMFM013_S082g000012</name>
</gene>
<dbReference type="Proteomes" id="UP000053732">
    <property type="component" value="Unassembled WGS sequence"/>
</dbReference>
<evidence type="ECO:0000256" key="1">
    <source>
        <dbReference type="SAM" id="MobiDB-lite"/>
    </source>
</evidence>
<feature type="compositionally biased region" description="Basic and acidic residues" evidence="1">
    <location>
        <begin position="47"/>
        <end position="60"/>
    </location>
</feature>
<name>A0A0G4PXU0_PENC3</name>
<proteinExistence type="predicted"/>
<dbReference type="AlphaFoldDB" id="A0A0G4PXU0"/>
<protein>
    <submittedName>
        <fullName evidence="2">Str. FM013</fullName>
    </submittedName>
</protein>
<feature type="region of interest" description="Disordered" evidence="1">
    <location>
        <begin position="41"/>
        <end position="69"/>
    </location>
</feature>
<dbReference type="EMBL" id="HG793213">
    <property type="protein sequence ID" value="CRL31165.1"/>
    <property type="molecule type" value="Genomic_DNA"/>
</dbReference>
<reference evidence="2 3" key="1">
    <citation type="journal article" date="2014" name="Nat. Commun.">
        <title>Multiple recent horizontal transfers of a large genomic region in cheese making fungi.</title>
        <authorList>
            <person name="Cheeseman K."/>
            <person name="Ropars J."/>
            <person name="Renault P."/>
            <person name="Dupont J."/>
            <person name="Gouzy J."/>
            <person name="Branca A."/>
            <person name="Abraham A.L."/>
            <person name="Ceppi M."/>
            <person name="Conseiller E."/>
            <person name="Debuchy R."/>
            <person name="Malagnac F."/>
            <person name="Goarin A."/>
            <person name="Silar P."/>
            <person name="Lacoste S."/>
            <person name="Sallet E."/>
            <person name="Bensimon A."/>
            <person name="Giraud T."/>
            <person name="Brygoo Y."/>
        </authorList>
    </citation>
    <scope>NUCLEOTIDE SEQUENCE [LARGE SCALE GENOMIC DNA]</scope>
    <source>
        <strain evidence="3">FM 013</strain>
    </source>
</reference>
<evidence type="ECO:0000313" key="2">
    <source>
        <dbReference type="EMBL" id="CRL31165.1"/>
    </source>
</evidence>
<keyword evidence="3" id="KW-1185">Reference proteome</keyword>
<evidence type="ECO:0000313" key="3">
    <source>
        <dbReference type="Proteomes" id="UP000053732"/>
    </source>
</evidence>
<accession>A0A0G4PXU0</accession>
<organism evidence="2 3">
    <name type="scientific">Penicillium camemberti (strain FM 013)</name>
    <dbReference type="NCBI Taxonomy" id="1429867"/>
    <lineage>
        <taxon>Eukaryota</taxon>
        <taxon>Fungi</taxon>
        <taxon>Dikarya</taxon>
        <taxon>Ascomycota</taxon>
        <taxon>Pezizomycotina</taxon>
        <taxon>Eurotiomycetes</taxon>
        <taxon>Eurotiomycetidae</taxon>
        <taxon>Eurotiales</taxon>
        <taxon>Aspergillaceae</taxon>
        <taxon>Penicillium</taxon>
    </lineage>
</organism>